<dbReference type="OrthoDB" id="202051at2759"/>
<dbReference type="InParanoid" id="A0A1E7FG41"/>
<gene>
    <name evidence="2" type="ORF">FRACYDRAFT_237551</name>
</gene>
<dbReference type="EMBL" id="KV784357">
    <property type="protein sequence ID" value="OEU17141.1"/>
    <property type="molecule type" value="Genomic_DNA"/>
</dbReference>
<sequence length="409" mass="43168">MLFRLACVLNVATAFVVTTRQNNFNPTITTKKGSTSTALFDSNGPIVGAGGMADTRDPEAQDNEDPRKSISAAPSFEEYLKMRDGGGGTADAAAPVAPPIVAPAVPVVQQQQPIVAPVAPIAATAAVGGGEDAVATLEASQAATINNIASAIPDLALKPDFTWTAADGVTVDGGCFTTVDARDAPGPANIAWMAGLCVESKMSSLTIFNGPMTDVPHLVSQCVVSGDNQLQFKLDFRPRCYGAYEMKRPDGTYPGPDELGRKSFEYSGARKEFESKFGNDKMQEFLSSTLASFDGATPYDPNQSELDLLTRGPLFTSVTMPNTDANVAAVVAARENAANLWLSWTKDNQHEHRPGAPVNTQYVYDTKFKQNAYGALLGEYSNIYGSEDGQKLAVGESGPLDEGYVGGGS</sequence>
<feature type="region of interest" description="Disordered" evidence="1">
    <location>
        <begin position="35"/>
        <end position="69"/>
    </location>
</feature>
<keyword evidence="3" id="KW-1185">Reference proteome</keyword>
<protein>
    <submittedName>
        <fullName evidence="2">Uncharacterized protein</fullName>
    </submittedName>
</protein>
<dbReference type="KEGG" id="fcy:FRACYDRAFT_237551"/>
<dbReference type="Gene3D" id="3.40.1500.20">
    <property type="match status" value="1"/>
</dbReference>
<dbReference type="AlphaFoldDB" id="A0A1E7FG41"/>
<dbReference type="Proteomes" id="UP000095751">
    <property type="component" value="Unassembled WGS sequence"/>
</dbReference>
<feature type="compositionally biased region" description="Basic and acidic residues" evidence="1">
    <location>
        <begin position="54"/>
        <end position="68"/>
    </location>
</feature>
<name>A0A1E7FG41_9STRA</name>
<proteinExistence type="predicted"/>
<evidence type="ECO:0000313" key="2">
    <source>
        <dbReference type="EMBL" id="OEU17141.1"/>
    </source>
</evidence>
<evidence type="ECO:0000256" key="1">
    <source>
        <dbReference type="SAM" id="MobiDB-lite"/>
    </source>
</evidence>
<evidence type="ECO:0000313" key="3">
    <source>
        <dbReference type="Proteomes" id="UP000095751"/>
    </source>
</evidence>
<organism evidence="2 3">
    <name type="scientific">Fragilariopsis cylindrus CCMP1102</name>
    <dbReference type="NCBI Taxonomy" id="635003"/>
    <lineage>
        <taxon>Eukaryota</taxon>
        <taxon>Sar</taxon>
        <taxon>Stramenopiles</taxon>
        <taxon>Ochrophyta</taxon>
        <taxon>Bacillariophyta</taxon>
        <taxon>Bacillariophyceae</taxon>
        <taxon>Bacillariophycidae</taxon>
        <taxon>Bacillariales</taxon>
        <taxon>Bacillariaceae</taxon>
        <taxon>Fragilariopsis</taxon>
    </lineage>
</organism>
<reference evidence="2 3" key="1">
    <citation type="submission" date="2016-09" db="EMBL/GenBank/DDBJ databases">
        <title>Extensive genetic diversity and differential bi-allelic expression allows diatom success in the polar Southern Ocean.</title>
        <authorList>
            <consortium name="DOE Joint Genome Institute"/>
            <person name="Mock T."/>
            <person name="Otillar R.P."/>
            <person name="Strauss J."/>
            <person name="Dupont C."/>
            <person name="Frickenhaus S."/>
            <person name="Maumus F."/>
            <person name="Mcmullan M."/>
            <person name="Sanges R."/>
            <person name="Schmutz J."/>
            <person name="Toseland A."/>
            <person name="Valas R."/>
            <person name="Veluchamy A."/>
            <person name="Ward B.J."/>
            <person name="Allen A."/>
            <person name="Barry K."/>
            <person name="Falciatore A."/>
            <person name="Ferrante M."/>
            <person name="Fortunato A.E."/>
            <person name="Gloeckner G."/>
            <person name="Gruber A."/>
            <person name="Hipkin R."/>
            <person name="Janech M."/>
            <person name="Kroth P."/>
            <person name="Leese F."/>
            <person name="Lindquist E."/>
            <person name="Lyon B.R."/>
            <person name="Martin J."/>
            <person name="Mayer C."/>
            <person name="Parker M."/>
            <person name="Quesneville H."/>
            <person name="Raymond J."/>
            <person name="Uhlig C."/>
            <person name="Valentin K.U."/>
            <person name="Worden A.Z."/>
            <person name="Armbrust E.V."/>
            <person name="Bowler C."/>
            <person name="Green B."/>
            <person name="Moulton V."/>
            <person name="Van Oosterhout C."/>
            <person name="Grigoriev I."/>
        </authorList>
    </citation>
    <scope>NUCLEOTIDE SEQUENCE [LARGE SCALE GENOMIC DNA]</scope>
    <source>
        <strain evidence="2 3">CCMP1102</strain>
    </source>
</reference>
<accession>A0A1E7FG41</accession>